<dbReference type="Pfam" id="PF00285">
    <property type="entry name" value="Citrate_synt"/>
    <property type="match status" value="1"/>
</dbReference>
<accession>A0AA38L753</accession>
<keyword evidence="4" id="KW-1185">Reference proteome</keyword>
<evidence type="ECO:0000256" key="2">
    <source>
        <dbReference type="ARBA" id="ARBA00022679"/>
    </source>
</evidence>
<dbReference type="PANTHER" id="PTHR11739">
    <property type="entry name" value="CITRATE SYNTHASE"/>
    <property type="match status" value="1"/>
</dbReference>
<gene>
    <name evidence="3" type="ORF">KI387_038131</name>
</gene>
<keyword evidence="2" id="KW-0808">Transferase</keyword>
<dbReference type="Proteomes" id="UP000824469">
    <property type="component" value="Unassembled WGS sequence"/>
</dbReference>
<dbReference type="OMA" id="KSTYPEV"/>
<sequence length="183" mass="19887">MQLTTGGDDKGLKLYDPGYFNTAPVRSSVSYIDGDEGILRYRGYPIEELAEKSTYPEVAYLLIYGNLPSASQLADWESAISEHTALPAGLAAIIQAMPQDAHPMGMLVTALSAYSTLHPDANPALRGQDLYDSKSVRDKQIVRVLGKVPTIAAAVCLRTEGRPPAFPSNNLSYAENFLYMLDS</sequence>
<comment type="caution">
    <text evidence="3">The sequence shown here is derived from an EMBL/GenBank/DDBJ whole genome shotgun (WGS) entry which is preliminary data.</text>
</comment>
<dbReference type="GO" id="GO:0006099">
    <property type="term" value="P:tricarboxylic acid cycle"/>
    <property type="evidence" value="ECO:0007669"/>
    <property type="project" value="TreeGrafter"/>
</dbReference>
<comment type="similarity">
    <text evidence="1">Belongs to the citrate synthase family.</text>
</comment>
<dbReference type="EMBL" id="JAHRHJ020000007">
    <property type="protein sequence ID" value="KAH9310220.1"/>
    <property type="molecule type" value="Genomic_DNA"/>
</dbReference>
<dbReference type="InterPro" id="IPR036969">
    <property type="entry name" value="Citrate_synthase_sf"/>
</dbReference>
<dbReference type="SUPFAM" id="SSF48256">
    <property type="entry name" value="Citrate synthase"/>
    <property type="match status" value="1"/>
</dbReference>
<evidence type="ECO:0000313" key="3">
    <source>
        <dbReference type="EMBL" id="KAH9310220.1"/>
    </source>
</evidence>
<dbReference type="Gene3D" id="1.10.580.10">
    <property type="entry name" value="Citrate Synthase, domain 1"/>
    <property type="match status" value="1"/>
</dbReference>
<name>A0AA38L753_TAXCH</name>
<evidence type="ECO:0000256" key="1">
    <source>
        <dbReference type="ARBA" id="ARBA00010566"/>
    </source>
</evidence>
<organism evidence="3 4">
    <name type="scientific">Taxus chinensis</name>
    <name type="common">Chinese yew</name>
    <name type="synonym">Taxus wallichiana var. chinensis</name>
    <dbReference type="NCBI Taxonomy" id="29808"/>
    <lineage>
        <taxon>Eukaryota</taxon>
        <taxon>Viridiplantae</taxon>
        <taxon>Streptophyta</taxon>
        <taxon>Embryophyta</taxon>
        <taxon>Tracheophyta</taxon>
        <taxon>Spermatophyta</taxon>
        <taxon>Pinopsida</taxon>
        <taxon>Pinidae</taxon>
        <taxon>Conifers II</taxon>
        <taxon>Cupressales</taxon>
        <taxon>Taxaceae</taxon>
        <taxon>Taxus</taxon>
    </lineage>
</organism>
<dbReference type="GO" id="GO:0005759">
    <property type="term" value="C:mitochondrial matrix"/>
    <property type="evidence" value="ECO:0007669"/>
    <property type="project" value="TreeGrafter"/>
</dbReference>
<dbReference type="PANTHER" id="PTHR11739:SF4">
    <property type="entry name" value="CITRATE SYNTHASE, PEROXISOMAL"/>
    <property type="match status" value="1"/>
</dbReference>
<dbReference type="InterPro" id="IPR002020">
    <property type="entry name" value="Citrate_synthase"/>
</dbReference>
<dbReference type="InterPro" id="IPR016142">
    <property type="entry name" value="Citrate_synth-like_lrg_a-sub"/>
</dbReference>
<reference evidence="3 4" key="1">
    <citation type="journal article" date="2021" name="Nat. Plants">
        <title>The Taxus genome provides insights into paclitaxel biosynthesis.</title>
        <authorList>
            <person name="Xiong X."/>
            <person name="Gou J."/>
            <person name="Liao Q."/>
            <person name="Li Y."/>
            <person name="Zhou Q."/>
            <person name="Bi G."/>
            <person name="Li C."/>
            <person name="Du R."/>
            <person name="Wang X."/>
            <person name="Sun T."/>
            <person name="Guo L."/>
            <person name="Liang H."/>
            <person name="Lu P."/>
            <person name="Wu Y."/>
            <person name="Zhang Z."/>
            <person name="Ro D.K."/>
            <person name="Shang Y."/>
            <person name="Huang S."/>
            <person name="Yan J."/>
        </authorList>
    </citation>
    <scope>NUCLEOTIDE SEQUENCE [LARGE SCALE GENOMIC DNA]</scope>
    <source>
        <strain evidence="3">Ta-2019</strain>
    </source>
</reference>
<protein>
    <recommendedName>
        <fullName evidence="5">Citrate synthase</fullName>
    </recommendedName>
</protein>
<dbReference type="AlphaFoldDB" id="A0AA38L753"/>
<proteinExistence type="inferred from homology"/>
<evidence type="ECO:0008006" key="5">
    <source>
        <dbReference type="Google" id="ProtNLM"/>
    </source>
</evidence>
<dbReference type="GO" id="GO:0005975">
    <property type="term" value="P:carbohydrate metabolic process"/>
    <property type="evidence" value="ECO:0007669"/>
    <property type="project" value="TreeGrafter"/>
</dbReference>
<dbReference type="GO" id="GO:0046912">
    <property type="term" value="F:acyltransferase activity, acyl groups converted into alkyl on transfer"/>
    <property type="evidence" value="ECO:0007669"/>
    <property type="project" value="InterPro"/>
</dbReference>
<evidence type="ECO:0000313" key="4">
    <source>
        <dbReference type="Proteomes" id="UP000824469"/>
    </source>
</evidence>